<reference evidence="1 2" key="1">
    <citation type="submission" date="2020-12" db="EMBL/GenBank/DDBJ databases">
        <title>Sulforoseuscoccus oceanibium gen. nov., sp. nov., a representative of the phylum Verrucomicrobia with special cytoplasmic membrane, and proposal of Sulforoseuscoccusaceae fam. nov.</title>
        <authorList>
            <person name="Xi F."/>
        </authorList>
    </citation>
    <scope>NUCLEOTIDE SEQUENCE [LARGE SCALE GENOMIC DNA]</scope>
    <source>
        <strain evidence="1 2">T37</strain>
    </source>
</reference>
<protein>
    <submittedName>
        <fullName evidence="1">Uncharacterized protein</fullName>
    </submittedName>
</protein>
<evidence type="ECO:0000313" key="1">
    <source>
        <dbReference type="EMBL" id="QQL44686.1"/>
    </source>
</evidence>
<dbReference type="KEGG" id="soa:G3M56_012480"/>
<accession>A0A6B3L3M9</accession>
<evidence type="ECO:0000313" key="2">
    <source>
        <dbReference type="Proteomes" id="UP000475117"/>
    </source>
</evidence>
<proteinExistence type="predicted"/>
<sequence>MPKDKDSQRVLREQAWTGDAVLALYTREWILREFGEMDGELMNLMSSNHFLSRVGNPTAVEAEIGRAYAAEGLEAGFFWIEKNLRAHMEDVIRKRRPHWVAKMKR</sequence>
<name>A0A6B3L3M9_9BACT</name>
<dbReference type="EMBL" id="CP066776">
    <property type="protein sequence ID" value="QQL44686.1"/>
    <property type="molecule type" value="Genomic_DNA"/>
</dbReference>
<dbReference type="Proteomes" id="UP000475117">
    <property type="component" value="Chromosome"/>
</dbReference>
<keyword evidence="2" id="KW-1185">Reference proteome</keyword>
<gene>
    <name evidence="1" type="ORF">G3M56_012480</name>
</gene>
<dbReference type="AlphaFoldDB" id="A0A6B3L3M9"/>
<dbReference type="RefSeq" id="WP_164364292.1">
    <property type="nucleotide sequence ID" value="NZ_CP066776.1"/>
</dbReference>
<organism evidence="1 2">
    <name type="scientific">Sulfuriroseicoccus oceanibius</name>
    <dbReference type="NCBI Taxonomy" id="2707525"/>
    <lineage>
        <taxon>Bacteria</taxon>
        <taxon>Pseudomonadati</taxon>
        <taxon>Verrucomicrobiota</taxon>
        <taxon>Verrucomicrobiia</taxon>
        <taxon>Verrucomicrobiales</taxon>
        <taxon>Verrucomicrobiaceae</taxon>
        <taxon>Sulfuriroseicoccus</taxon>
    </lineage>
</organism>